<feature type="region of interest" description="Disordered" evidence="2">
    <location>
        <begin position="318"/>
        <end position="356"/>
    </location>
</feature>
<evidence type="ECO:0000313" key="5">
    <source>
        <dbReference type="EMBL" id="GGG87511.1"/>
    </source>
</evidence>
<dbReference type="Gene3D" id="3.10.50.40">
    <property type="match status" value="1"/>
</dbReference>
<dbReference type="PROSITE" id="PS50198">
    <property type="entry name" value="PPIC_PPIASE_2"/>
    <property type="match status" value="1"/>
</dbReference>
<dbReference type="PROSITE" id="PS51257">
    <property type="entry name" value="PROKAR_LIPOPROTEIN"/>
    <property type="match status" value="1"/>
</dbReference>
<dbReference type="PANTHER" id="PTHR47245:SF2">
    <property type="entry name" value="PEPTIDYL-PROLYL CIS-TRANS ISOMERASE HP_0175-RELATED"/>
    <property type="match status" value="1"/>
</dbReference>
<dbReference type="InterPro" id="IPR046357">
    <property type="entry name" value="PPIase_dom_sf"/>
</dbReference>
<evidence type="ECO:0000256" key="1">
    <source>
        <dbReference type="PROSITE-ProRule" id="PRU00278"/>
    </source>
</evidence>
<evidence type="ECO:0000256" key="2">
    <source>
        <dbReference type="SAM" id="MobiDB-lite"/>
    </source>
</evidence>
<comment type="caution">
    <text evidence="5">The sequence shown here is derived from an EMBL/GenBank/DDBJ whole genome shotgun (WGS) entry which is preliminary data.</text>
</comment>
<feature type="domain" description="PpiC" evidence="4">
    <location>
        <begin position="181"/>
        <end position="286"/>
    </location>
</feature>
<dbReference type="EMBL" id="BMHY01000018">
    <property type="protein sequence ID" value="GGG87511.1"/>
    <property type="molecule type" value="Genomic_DNA"/>
</dbReference>
<keyword evidence="1" id="KW-0413">Isomerase</keyword>
<keyword evidence="1" id="KW-0697">Rotamase</keyword>
<proteinExistence type="predicted"/>
<protein>
    <submittedName>
        <fullName evidence="5">Foldase protein PrsA</fullName>
    </submittedName>
</protein>
<organism evidence="5 6">
    <name type="scientific">Paenibacillus radicis</name>
    <name type="common">ex Gao et al. 2016</name>
    <dbReference type="NCBI Taxonomy" id="1737354"/>
    <lineage>
        <taxon>Bacteria</taxon>
        <taxon>Bacillati</taxon>
        <taxon>Bacillota</taxon>
        <taxon>Bacilli</taxon>
        <taxon>Bacillales</taxon>
        <taxon>Paenibacillaceae</taxon>
        <taxon>Paenibacillus</taxon>
    </lineage>
</organism>
<dbReference type="PANTHER" id="PTHR47245">
    <property type="entry name" value="PEPTIDYLPROLYL ISOMERASE"/>
    <property type="match status" value="1"/>
</dbReference>
<dbReference type="SUPFAM" id="SSF109998">
    <property type="entry name" value="Triger factor/SurA peptide-binding domain-like"/>
    <property type="match status" value="1"/>
</dbReference>
<evidence type="ECO:0000256" key="3">
    <source>
        <dbReference type="SAM" id="SignalP"/>
    </source>
</evidence>
<accession>A0A917MBM6</accession>
<evidence type="ECO:0000259" key="4">
    <source>
        <dbReference type="PROSITE" id="PS50198"/>
    </source>
</evidence>
<name>A0A917MBM6_9BACL</name>
<gene>
    <name evidence="5" type="primary">prsA</name>
    <name evidence="5" type="ORF">GCM10010918_52280</name>
</gene>
<keyword evidence="6" id="KW-1185">Reference proteome</keyword>
<dbReference type="SUPFAM" id="SSF54534">
    <property type="entry name" value="FKBP-like"/>
    <property type="match status" value="1"/>
</dbReference>
<dbReference type="InterPro" id="IPR000297">
    <property type="entry name" value="PPIase_PpiC"/>
</dbReference>
<dbReference type="AlphaFoldDB" id="A0A917MBM6"/>
<dbReference type="InterPro" id="IPR027304">
    <property type="entry name" value="Trigger_fact/SurA_dom_sf"/>
</dbReference>
<evidence type="ECO:0000313" key="6">
    <source>
        <dbReference type="Proteomes" id="UP000600247"/>
    </source>
</evidence>
<sequence length="356" mass="39234">MLHGTRKSAWRRSALLVIAAVLVMTVMAACGKKDEGTGTTFKGAGEGTVIATYKDGTVTEPEFDRYLGVFNIMQPGYEQVLAIPQFKEQLLQQFVSYKVLAGQATEENVKKAAEETDKQMKDFEKAIKENADLKKTLDDKKVTNADVKTYLGLMLVVVEHMNSKVTEEQIKAEYEKNGGNYNPVTVRHVLVTTTDPSTGEEKHKPEEALKLAKEAKAELEAGKSWDEVAKKYSEDGGSKDKGGLYENANAGDWVEGFKKAALEQKVGVIGDPVETEYGYHVIKVEKRDVKAYADLDEKTKESVKSAVAYEHMNTFMKDEMPKQDLKITLPQPSPSASPDASASPSPEATKKPEDAK</sequence>
<dbReference type="Pfam" id="PF13616">
    <property type="entry name" value="Rotamase_3"/>
    <property type="match status" value="1"/>
</dbReference>
<dbReference type="GO" id="GO:0003755">
    <property type="term" value="F:peptidyl-prolyl cis-trans isomerase activity"/>
    <property type="evidence" value="ECO:0007669"/>
    <property type="project" value="UniProtKB-KW"/>
</dbReference>
<feature type="signal peptide" evidence="3">
    <location>
        <begin position="1"/>
        <end position="28"/>
    </location>
</feature>
<feature type="compositionally biased region" description="Low complexity" evidence="2">
    <location>
        <begin position="334"/>
        <end position="346"/>
    </location>
</feature>
<feature type="chain" id="PRO_5036674290" evidence="3">
    <location>
        <begin position="29"/>
        <end position="356"/>
    </location>
</feature>
<dbReference type="InterPro" id="IPR050245">
    <property type="entry name" value="PrsA_foldase"/>
</dbReference>
<dbReference type="Proteomes" id="UP000600247">
    <property type="component" value="Unassembled WGS sequence"/>
</dbReference>
<keyword evidence="3" id="KW-0732">Signal</keyword>
<reference evidence="5 6" key="1">
    <citation type="journal article" date="2014" name="Int. J. Syst. Evol. Microbiol.">
        <title>Complete genome sequence of Corynebacterium casei LMG S-19264T (=DSM 44701T), isolated from a smear-ripened cheese.</title>
        <authorList>
            <consortium name="US DOE Joint Genome Institute (JGI-PGF)"/>
            <person name="Walter F."/>
            <person name="Albersmeier A."/>
            <person name="Kalinowski J."/>
            <person name="Ruckert C."/>
        </authorList>
    </citation>
    <scope>NUCLEOTIDE SEQUENCE [LARGE SCALE GENOMIC DNA]</scope>
    <source>
        <strain evidence="5 6">CGMCC 1.15286</strain>
    </source>
</reference>
<dbReference type="RefSeq" id="WP_188892632.1">
    <property type="nucleotide sequence ID" value="NZ_BMHY01000018.1"/>
</dbReference>